<organism evidence="1">
    <name type="scientific">freshwater metagenome</name>
    <dbReference type="NCBI Taxonomy" id="449393"/>
    <lineage>
        <taxon>unclassified sequences</taxon>
        <taxon>metagenomes</taxon>
        <taxon>ecological metagenomes</taxon>
    </lineage>
</organism>
<gene>
    <name evidence="1" type="ORF">UFOPK3423_01376</name>
</gene>
<dbReference type="AlphaFoldDB" id="A0A6J7EI27"/>
<dbReference type="EMBL" id="CAFBLQ010000180">
    <property type="protein sequence ID" value="CAB4881318.1"/>
    <property type="molecule type" value="Genomic_DNA"/>
</dbReference>
<name>A0A6J7EI27_9ZZZZ</name>
<accession>A0A6J7EI27</accession>
<proteinExistence type="predicted"/>
<protein>
    <submittedName>
        <fullName evidence="1">Unannotated protein</fullName>
    </submittedName>
</protein>
<evidence type="ECO:0000313" key="1">
    <source>
        <dbReference type="EMBL" id="CAB4881318.1"/>
    </source>
</evidence>
<reference evidence="1" key="1">
    <citation type="submission" date="2020-05" db="EMBL/GenBank/DDBJ databases">
        <authorList>
            <person name="Chiriac C."/>
            <person name="Salcher M."/>
            <person name="Ghai R."/>
            <person name="Kavagutti S V."/>
        </authorList>
    </citation>
    <scope>NUCLEOTIDE SEQUENCE</scope>
</reference>
<sequence length="57" mass="5931">MKSSPKPAKMTVPASLAAPMCFTWLPTRSVTSGSRTRLLALPNSRASGISGAIMPVT</sequence>